<dbReference type="EMBL" id="BQYH01000005">
    <property type="protein sequence ID" value="GKU71535.1"/>
    <property type="molecule type" value="Genomic_DNA"/>
</dbReference>
<keyword evidence="3" id="KW-1185">Reference proteome</keyword>
<comment type="caution">
    <text evidence="2">The sequence shown here is derived from an EMBL/GenBank/DDBJ whole genome shotgun (WGS) entry which is preliminary data.</text>
</comment>
<organism evidence="2 4">
    <name type="scientific">Mycobacterium montefiorense</name>
    <dbReference type="NCBI Taxonomy" id="154654"/>
    <lineage>
        <taxon>Bacteria</taxon>
        <taxon>Bacillati</taxon>
        <taxon>Actinomycetota</taxon>
        <taxon>Actinomycetes</taxon>
        <taxon>Mycobacteriales</taxon>
        <taxon>Mycobacteriaceae</taxon>
        <taxon>Mycobacterium</taxon>
        <taxon>Mycobacterium simiae complex</taxon>
    </lineage>
</organism>
<evidence type="ECO:0000313" key="2">
    <source>
        <dbReference type="EMBL" id="GKU71535.1"/>
    </source>
</evidence>
<name>A0AA37PKT3_9MYCO</name>
<evidence type="ECO:0000313" key="3">
    <source>
        <dbReference type="Proteomes" id="UP000245060"/>
    </source>
</evidence>
<reference evidence="3" key="2">
    <citation type="submission" date="2018-04" db="EMBL/GenBank/DDBJ databases">
        <title>Draft genome sequence of Mycobacterium montefiorense isolated from Japanese black salamander.</title>
        <authorList>
            <person name="Fukano H."/>
            <person name="Yoshida M."/>
            <person name="Shimizu A."/>
            <person name="Iwao H."/>
            <person name="Kurata O."/>
            <person name="Katayama Y."/>
            <person name="Omatsu T."/>
            <person name="Mizutani T."/>
            <person name="Wada S."/>
            <person name="Hoshino Y."/>
        </authorList>
    </citation>
    <scope>NUCLEOTIDE SEQUENCE [LARGE SCALE GENOMIC DNA]</scope>
    <source>
        <strain evidence="3">BS</strain>
    </source>
</reference>
<evidence type="ECO:0000313" key="1">
    <source>
        <dbReference type="EMBL" id="GBG39285.1"/>
    </source>
</evidence>
<reference evidence="2" key="3">
    <citation type="journal article" date="2022" name="Microbiol. Resour. Announc.">
        <title>Draft Genome Sequences of Eight Mycobacterium montefiorense Strains Isolated from Salamanders in Captivity.</title>
        <authorList>
            <person name="Komine T."/>
            <person name="Ihara H."/>
            <person name="Fukano H."/>
            <person name="Hoshino Y."/>
            <person name="Kurata O."/>
            <person name="Wada S."/>
        </authorList>
    </citation>
    <scope>NUCLEOTIDE SEQUENCE</scope>
    <source>
        <strain evidence="2">NJB18185</strain>
    </source>
</reference>
<dbReference type="Proteomes" id="UP000245060">
    <property type="component" value="Unassembled WGS sequence"/>
</dbReference>
<reference evidence="1" key="1">
    <citation type="journal article" date="2018" name="Genome Announc.">
        <title>Draft Genome Sequence of Mycobacterium montefiorense Isolated from Japanese Black Salamander (Hynobius nigrescens).</title>
        <authorList>
            <person name="Fukano H."/>
            <person name="Yoshida M."/>
            <person name="Shimizu A."/>
            <person name="Iwao H."/>
            <person name="Katayama Y."/>
            <person name="Omatsu T."/>
            <person name="Mizutani T."/>
            <person name="Kurata O."/>
            <person name="Wada S."/>
            <person name="Hoshino Y."/>
        </authorList>
    </citation>
    <scope>NUCLEOTIDE SEQUENCE</scope>
    <source>
        <strain evidence="1">BS</strain>
    </source>
</reference>
<sequence length="50" mass="5340">MGIDLLREHFWALAIQSGGKCLTRNVAPHPCIVAHACATRKDLGDKPGGN</sequence>
<dbReference type="Proteomes" id="UP001139505">
    <property type="component" value="Unassembled WGS sequence"/>
</dbReference>
<dbReference type="EMBL" id="BFCH01000018">
    <property type="protein sequence ID" value="GBG39285.1"/>
    <property type="molecule type" value="Genomic_DNA"/>
</dbReference>
<reference evidence="2" key="4">
    <citation type="submission" date="2022-04" db="EMBL/GenBank/DDBJ databases">
        <authorList>
            <person name="Komine T."/>
            <person name="Fukano H."/>
            <person name="Wada S."/>
        </authorList>
    </citation>
    <scope>NUCLEOTIDE SEQUENCE</scope>
    <source>
        <strain evidence="2">NJB18185</strain>
    </source>
</reference>
<gene>
    <name evidence="1" type="ORF">MmonteBS_36570</name>
    <name evidence="2" type="ORF">NJB18185_13110</name>
</gene>
<accession>A0AA37PKT3</accession>
<evidence type="ECO:0000313" key="4">
    <source>
        <dbReference type="Proteomes" id="UP001139505"/>
    </source>
</evidence>
<proteinExistence type="predicted"/>
<dbReference type="AlphaFoldDB" id="A0AA37PKT3"/>
<protein>
    <submittedName>
        <fullName evidence="2">Uncharacterized protein</fullName>
    </submittedName>
</protein>